<evidence type="ECO:0000313" key="2">
    <source>
        <dbReference type="EMBL" id="KAF3851963.1"/>
    </source>
</evidence>
<accession>A0A7J5YS26</accession>
<organism evidence="2 3">
    <name type="scientific">Dissostichus mawsoni</name>
    <name type="common">Antarctic cod</name>
    <dbReference type="NCBI Taxonomy" id="36200"/>
    <lineage>
        <taxon>Eukaryota</taxon>
        <taxon>Metazoa</taxon>
        <taxon>Chordata</taxon>
        <taxon>Craniata</taxon>
        <taxon>Vertebrata</taxon>
        <taxon>Euteleostomi</taxon>
        <taxon>Actinopterygii</taxon>
        <taxon>Neopterygii</taxon>
        <taxon>Teleostei</taxon>
        <taxon>Neoteleostei</taxon>
        <taxon>Acanthomorphata</taxon>
        <taxon>Eupercaria</taxon>
        <taxon>Perciformes</taxon>
        <taxon>Notothenioidei</taxon>
        <taxon>Nototheniidae</taxon>
        <taxon>Dissostichus</taxon>
    </lineage>
</organism>
<protein>
    <submittedName>
        <fullName evidence="2">Uncharacterized protein</fullName>
    </submittedName>
</protein>
<feature type="region of interest" description="Disordered" evidence="1">
    <location>
        <begin position="1"/>
        <end position="23"/>
    </location>
</feature>
<dbReference type="EMBL" id="JAAKFY010000009">
    <property type="protein sequence ID" value="KAF3851963.1"/>
    <property type="molecule type" value="Genomic_DNA"/>
</dbReference>
<keyword evidence="3" id="KW-1185">Reference proteome</keyword>
<evidence type="ECO:0000313" key="3">
    <source>
        <dbReference type="Proteomes" id="UP000518266"/>
    </source>
</evidence>
<evidence type="ECO:0000256" key="1">
    <source>
        <dbReference type="SAM" id="MobiDB-lite"/>
    </source>
</evidence>
<gene>
    <name evidence="2" type="ORF">F7725_005318</name>
</gene>
<dbReference type="Proteomes" id="UP000518266">
    <property type="component" value="Unassembled WGS sequence"/>
</dbReference>
<sequence length="124" mass="13261">MDRRSYGPASGTQVLNGSGRGLQHGVDADHLGLEQQLVACRGEETQRRKGEIRRGRQEEEEEKAFITFALAGAEAASLLAGGGGALVEGRGLLVALTAGDFTVHVIGQVPQQTHAVLYQLQIRR</sequence>
<reference evidence="2 3" key="1">
    <citation type="submission" date="2020-03" db="EMBL/GenBank/DDBJ databases">
        <title>Dissostichus mawsoni Genome sequencing and assembly.</title>
        <authorList>
            <person name="Park H."/>
        </authorList>
    </citation>
    <scope>NUCLEOTIDE SEQUENCE [LARGE SCALE GENOMIC DNA]</scope>
    <source>
        <strain evidence="2">DM0001</strain>
        <tissue evidence="2">Muscle</tissue>
    </source>
</reference>
<proteinExistence type="predicted"/>
<name>A0A7J5YS26_DISMA</name>
<dbReference type="AlphaFoldDB" id="A0A7J5YS26"/>
<comment type="caution">
    <text evidence="2">The sequence shown here is derived from an EMBL/GenBank/DDBJ whole genome shotgun (WGS) entry which is preliminary data.</text>
</comment>